<dbReference type="InterPro" id="IPR013752">
    <property type="entry name" value="KPA_reductase"/>
</dbReference>
<dbReference type="eggNOG" id="COG1893">
    <property type="taxonomic scope" value="Bacteria"/>
</dbReference>
<feature type="domain" description="Ketopantoate reductase C-terminal" evidence="11">
    <location>
        <begin position="186"/>
        <end position="307"/>
    </location>
</feature>
<evidence type="ECO:0000256" key="2">
    <source>
        <dbReference type="ARBA" id="ARBA00007870"/>
    </source>
</evidence>
<evidence type="ECO:0000256" key="7">
    <source>
        <dbReference type="ARBA" id="ARBA00032024"/>
    </source>
</evidence>
<dbReference type="SUPFAM" id="SSF51735">
    <property type="entry name" value="NAD(P)-binding Rossmann-fold domains"/>
    <property type="match status" value="1"/>
</dbReference>
<dbReference type="GO" id="GO:0008677">
    <property type="term" value="F:2-dehydropantoate 2-reductase activity"/>
    <property type="evidence" value="ECO:0007669"/>
    <property type="project" value="UniProtKB-EC"/>
</dbReference>
<dbReference type="SUPFAM" id="SSF48179">
    <property type="entry name" value="6-phosphogluconate dehydrogenase C-terminal domain-like"/>
    <property type="match status" value="1"/>
</dbReference>
<dbReference type="InterPro" id="IPR051402">
    <property type="entry name" value="KPR-Related"/>
</dbReference>
<dbReference type="InterPro" id="IPR013332">
    <property type="entry name" value="KPR_N"/>
</dbReference>
<evidence type="ECO:0000256" key="6">
    <source>
        <dbReference type="ARBA" id="ARBA00023002"/>
    </source>
</evidence>
<dbReference type="InterPro" id="IPR008927">
    <property type="entry name" value="6-PGluconate_DH-like_C_sf"/>
</dbReference>
<dbReference type="EC" id="1.1.1.169" evidence="3 9"/>
<dbReference type="Gene3D" id="1.10.1040.10">
    <property type="entry name" value="N-(1-d-carboxylethyl)-l-norvaline Dehydrogenase, domain 2"/>
    <property type="match status" value="1"/>
</dbReference>
<evidence type="ECO:0000256" key="4">
    <source>
        <dbReference type="ARBA" id="ARBA00019465"/>
    </source>
</evidence>
<feature type="domain" description="Ketopantoate reductase N-terminal" evidence="10">
    <location>
        <begin position="5"/>
        <end position="156"/>
    </location>
</feature>
<evidence type="ECO:0000256" key="8">
    <source>
        <dbReference type="ARBA" id="ARBA00048793"/>
    </source>
</evidence>
<evidence type="ECO:0000313" key="13">
    <source>
        <dbReference type="Proteomes" id="UP000008718"/>
    </source>
</evidence>
<evidence type="ECO:0000259" key="11">
    <source>
        <dbReference type="Pfam" id="PF08546"/>
    </source>
</evidence>
<evidence type="ECO:0000313" key="12">
    <source>
        <dbReference type="EMBL" id="ADQ79154.1"/>
    </source>
</evidence>
<dbReference type="GO" id="GO:0015940">
    <property type="term" value="P:pantothenate biosynthetic process"/>
    <property type="evidence" value="ECO:0007669"/>
    <property type="project" value="UniProtKB-UniPathway"/>
</dbReference>
<reference evidence="12 13" key="2">
    <citation type="journal article" date="2011" name="Stand. Genomic Sci.">
        <title>Complete genome sequence of Paludibacter propionicigenes type strain (WB4).</title>
        <authorList>
            <person name="Gronow S."/>
            <person name="Munk C."/>
            <person name="Lapidus A."/>
            <person name="Nolan M."/>
            <person name="Lucas S."/>
            <person name="Hammon N."/>
            <person name="Deshpande S."/>
            <person name="Cheng J.F."/>
            <person name="Tapia R."/>
            <person name="Han C."/>
            <person name="Goodwin L."/>
            <person name="Pitluck S."/>
            <person name="Liolios K."/>
            <person name="Ivanova N."/>
            <person name="Mavromatis K."/>
            <person name="Mikhailova N."/>
            <person name="Pati A."/>
            <person name="Chen A."/>
            <person name="Palaniappan K."/>
            <person name="Land M."/>
            <person name="Hauser L."/>
            <person name="Chang Y.J."/>
            <person name="Jeffries C.D."/>
            <person name="Brambilla E."/>
            <person name="Rohde M."/>
            <person name="Goker M."/>
            <person name="Detter J.C."/>
            <person name="Woyke T."/>
            <person name="Bristow J."/>
            <person name="Eisen J.A."/>
            <person name="Markowitz V."/>
            <person name="Hugenholtz P."/>
            <person name="Kyrpides N.C."/>
            <person name="Klenk H.P."/>
        </authorList>
    </citation>
    <scope>NUCLEOTIDE SEQUENCE [LARGE SCALE GENOMIC DNA]</scope>
    <source>
        <strain evidence="13">DSM 17365 / JCM 13257 / WB4</strain>
    </source>
</reference>
<dbReference type="NCBIfam" id="TIGR00745">
    <property type="entry name" value="apbA_panE"/>
    <property type="match status" value="1"/>
</dbReference>
<evidence type="ECO:0000256" key="3">
    <source>
        <dbReference type="ARBA" id="ARBA00013014"/>
    </source>
</evidence>
<proteinExistence type="inferred from homology"/>
<dbReference type="HOGENOM" id="CLU_031468_6_0_10"/>
<dbReference type="EMBL" id="CP002345">
    <property type="protein sequence ID" value="ADQ79154.1"/>
    <property type="molecule type" value="Genomic_DNA"/>
</dbReference>
<dbReference type="KEGG" id="ppn:Palpr_1004"/>
<comment type="catalytic activity">
    <reaction evidence="8 9">
        <text>(R)-pantoate + NADP(+) = 2-dehydropantoate + NADPH + H(+)</text>
        <dbReference type="Rhea" id="RHEA:16233"/>
        <dbReference type="ChEBI" id="CHEBI:11561"/>
        <dbReference type="ChEBI" id="CHEBI:15378"/>
        <dbReference type="ChEBI" id="CHEBI:15980"/>
        <dbReference type="ChEBI" id="CHEBI:57783"/>
        <dbReference type="ChEBI" id="CHEBI:58349"/>
        <dbReference type="EC" id="1.1.1.169"/>
    </reaction>
</comment>
<dbReference type="OrthoDB" id="9796561at2"/>
<keyword evidence="5 9" id="KW-0521">NADP</keyword>
<comment type="pathway">
    <text evidence="1 9">Cofactor biosynthesis; (R)-pantothenate biosynthesis; (R)-pantoate from 3-methyl-2-oxobutanoate: step 2/2.</text>
</comment>
<keyword evidence="13" id="KW-1185">Reference proteome</keyword>
<keyword evidence="6 9" id="KW-0560">Oxidoreductase</keyword>
<dbReference type="RefSeq" id="WP_013444523.1">
    <property type="nucleotide sequence ID" value="NC_014734.1"/>
</dbReference>
<dbReference type="Pfam" id="PF02558">
    <property type="entry name" value="ApbA"/>
    <property type="match status" value="1"/>
</dbReference>
<comment type="function">
    <text evidence="9">Catalyzes the NADPH-dependent reduction of ketopantoate into pantoic acid.</text>
</comment>
<protein>
    <recommendedName>
        <fullName evidence="4 9">2-dehydropantoate 2-reductase</fullName>
        <ecNumber evidence="3 9">1.1.1.169</ecNumber>
    </recommendedName>
    <alternativeName>
        <fullName evidence="7 9">Ketopantoate reductase</fullName>
    </alternativeName>
</protein>
<organism evidence="12 13">
    <name type="scientific">Paludibacter propionicigenes (strain DSM 17365 / JCM 13257 / WB4)</name>
    <dbReference type="NCBI Taxonomy" id="694427"/>
    <lineage>
        <taxon>Bacteria</taxon>
        <taxon>Pseudomonadati</taxon>
        <taxon>Bacteroidota</taxon>
        <taxon>Bacteroidia</taxon>
        <taxon>Bacteroidales</taxon>
        <taxon>Paludibacteraceae</taxon>
        <taxon>Paludibacter</taxon>
    </lineage>
</organism>
<evidence type="ECO:0000256" key="1">
    <source>
        <dbReference type="ARBA" id="ARBA00004994"/>
    </source>
</evidence>
<dbReference type="InterPro" id="IPR013328">
    <property type="entry name" value="6PGD_dom2"/>
</dbReference>
<keyword evidence="9" id="KW-0566">Pantothenate biosynthesis</keyword>
<gene>
    <name evidence="12" type="ordered locus">Palpr_1004</name>
</gene>
<dbReference type="STRING" id="694427.Palpr_1004"/>
<evidence type="ECO:0000259" key="10">
    <source>
        <dbReference type="Pfam" id="PF02558"/>
    </source>
</evidence>
<dbReference type="Gene3D" id="3.40.50.720">
    <property type="entry name" value="NAD(P)-binding Rossmann-like Domain"/>
    <property type="match status" value="1"/>
</dbReference>
<dbReference type="InterPro" id="IPR036291">
    <property type="entry name" value="NAD(P)-bd_dom_sf"/>
</dbReference>
<dbReference type="GO" id="GO:0005737">
    <property type="term" value="C:cytoplasm"/>
    <property type="evidence" value="ECO:0007669"/>
    <property type="project" value="TreeGrafter"/>
</dbReference>
<dbReference type="PANTHER" id="PTHR21708:SF26">
    <property type="entry name" value="2-DEHYDROPANTOATE 2-REDUCTASE"/>
    <property type="match status" value="1"/>
</dbReference>
<comment type="similarity">
    <text evidence="2 9">Belongs to the ketopantoate reductase family.</text>
</comment>
<dbReference type="AlphaFoldDB" id="E4T360"/>
<dbReference type="UniPathway" id="UPA00028">
    <property type="reaction ID" value="UER00004"/>
</dbReference>
<evidence type="ECO:0000256" key="5">
    <source>
        <dbReference type="ARBA" id="ARBA00022857"/>
    </source>
</evidence>
<dbReference type="Pfam" id="PF08546">
    <property type="entry name" value="ApbA_C"/>
    <property type="match status" value="1"/>
</dbReference>
<dbReference type="InterPro" id="IPR003710">
    <property type="entry name" value="ApbA"/>
</dbReference>
<dbReference type="Proteomes" id="UP000008718">
    <property type="component" value="Chromosome"/>
</dbReference>
<accession>E4T360</accession>
<dbReference type="PANTHER" id="PTHR21708">
    <property type="entry name" value="PROBABLE 2-DEHYDROPANTOATE 2-REDUCTASE"/>
    <property type="match status" value="1"/>
</dbReference>
<sequence>MKIKVAIVGLGGVGGYYGGMLAKKYADDPNVEIYFVARGAHLKKVQENGLTLITEEGTFQVHPALATDNVTEIGVADYIILTPKSYDLESTVTQIKPMVGPHTVIVPLLNGIDNSARIRTLLPGTEVWQGCCYIVARLNEPGVVESSGGLHRFHFGYEFKQNNDRLASFEIMLKAAGIDAYFHEKIMHVIWTKFFFISATASLTSYFDVSFGALLTDEVRKATLIGLLEELLLISNAEGAEIERTVIDKVIHQLEKLPFETTASMHSDFKAGKNTEVQGLTGSVVELGKKHGIATPIYEKVYAELKSRMNR</sequence>
<evidence type="ECO:0000256" key="9">
    <source>
        <dbReference type="RuleBase" id="RU362068"/>
    </source>
</evidence>
<reference key="1">
    <citation type="submission" date="2010-11" db="EMBL/GenBank/DDBJ databases">
        <title>The complete genome of Paludibacter propionicigenes DSM 17365.</title>
        <authorList>
            <consortium name="US DOE Joint Genome Institute (JGI-PGF)"/>
            <person name="Lucas S."/>
            <person name="Copeland A."/>
            <person name="Lapidus A."/>
            <person name="Bruce D."/>
            <person name="Goodwin L."/>
            <person name="Pitluck S."/>
            <person name="Kyrpides N."/>
            <person name="Mavromatis K."/>
            <person name="Ivanova N."/>
            <person name="Munk A.C."/>
            <person name="Brettin T."/>
            <person name="Detter J.C."/>
            <person name="Han C."/>
            <person name="Tapia R."/>
            <person name="Land M."/>
            <person name="Hauser L."/>
            <person name="Markowitz V."/>
            <person name="Cheng J.-F."/>
            <person name="Hugenholtz P."/>
            <person name="Woyke T."/>
            <person name="Wu D."/>
            <person name="Gronow S."/>
            <person name="Wellnitz S."/>
            <person name="Brambilla E."/>
            <person name="Klenk H.-P."/>
            <person name="Eisen J.A."/>
        </authorList>
    </citation>
    <scope>NUCLEOTIDE SEQUENCE</scope>
    <source>
        <strain>WB4</strain>
    </source>
</reference>
<name>E4T360_PALPW</name>